<protein>
    <submittedName>
        <fullName evidence="2">NADPH:quinone reductase-like Zn-dependent oxidoreductase</fullName>
    </submittedName>
</protein>
<evidence type="ECO:0000259" key="1">
    <source>
        <dbReference type="SMART" id="SM00829"/>
    </source>
</evidence>
<dbReference type="InterPro" id="IPR013154">
    <property type="entry name" value="ADH-like_N"/>
</dbReference>
<dbReference type="InterPro" id="IPR011032">
    <property type="entry name" value="GroES-like_sf"/>
</dbReference>
<dbReference type="InterPro" id="IPR020843">
    <property type="entry name" value="ER"/>
</dbReference>
<dbReference type="CDD" id="cd08249">
    <property type="entry name" value="enoyl_reductase_like"/>
    <property type="match status" value="1"/>
</dbReference>
<dbReference type="Pfam" id="PF08240">
    <property type="entry name" value="ADH_N"/>
    <property type="match status" value="1"/>
</dbReference>
<dbReference type="EMBL" id="JAFBBU010000001">
    <property type="protein sequence ID" value="MBM7471301.1"/>
    <property type="molecule type" value="Genomic_DNA"/>
</dbReference>
<evidence type="ECO:0000313" key="2">
    <source>
        <dbReference type="EMBL" id="MBM7471301.1"/>
    </source>
</evidence>
<dbReference type="PANTHER" id="PTHR45348">
    <property type="entry name" value="HYPOTHETICAL OXIDOREDUCTASE (EUROFUNG)"/>
    <property type="match status" value="1"/>
</dbReference>
<reference evidence="2 3" key="1">
    <citation type="submission" date="2021-01" db="EMBL/GenBank/DDBJ databases">
        <title>Sequencing the genomes of 1000 actinobacteria strains.</title>
        <authorList>
            <person name="Klenk H.-P."/>
        </authorList>
    </citation>
    <scope>NUCLEOTIDE SEQUENCE [LARGE SCALE GENOMIC DNA]</scope>
    <source>
        <strain evidence="2 3">DSM 13057</strain>
    </source>
</reference>
<feature type="domain" description="Enoyl reductase (ER)" evidence="1">
    <location>
        <begin position="45"/>
        <end position="379"/>
    </location>
</feature>
<dbReference type="InterPro" id="IPR036291">
    <property type="entry name" value="NAD(P)-bd_dom_sf"/>
</dbReference>
<keyword evidence="3" id="KW-1185">Reference proteome</keyword>
<dbReference type="SUPFAM" id="SSF51735">
    <property type="entry name" value="NAD(P)-binding Rossmann-fold domains"/>
    <property type="match status" value="1"/>
</dbReference>
<dbReference type="InterPro" id="IPR047122">
    <property type="entry name" value="Trans-enoyl_RdTase-like"/>
</dbReference>
<organism evidence="2 3">
    <name type="scientific">Subtercola frigoramans</name>
    <dbReference type="NCBI Taxonomy" id="120298"/>
    <lineage>
        <taxon>Bacteria</taxon>
        <taxon>Bacillati</taxon>
        <taxon>Actinomycetota</taxon>
        <taxon>Actinomycetes</taxon>
        <taxon>Micrococcales</taxon>
        <taxon>Microbacteriaceae</taxon>
        <taxon>Subtercola</taxon>
    </lineage>
</organism>
<dbReference type="Gene3D" id="3.90.180.10">
    <property type="entry name" value="Medium-chain alcohol dehydrogenases, catalytic domain"/>
    <property type="match status" value="1"/>
</dbReference>
<sequence length="381" mass="39755">MATITVDSVNRRAGRIVFVPEPAAAPDGVPNSREAHRALWLSSAGASMLLLDAPTHTPRADEVVVRARAIAVNPIDAMGGIARRVVLPWLTYPAVIGSDVAGEIVAVGSSVSGLNVGDRVVGYAVGIERSRNSAEGAFQTHVVLLARLVSRLPETIPFADACVLPMGVTTAAAGLFEHDQLALELPVACATPRHQSVLVFGGATSVGMNAIQLAHGAGYSVLATASRSNFELLERLGASVVVDYHDPDVVEQIIHHLSGQQLAGTIAVASGSLRQAIAVNASPTVVGTRRVASAHPTPVTRMRAVLARRQKIRVSAIWGGNPKDTPVGPAVWNDFLPDALASGTYSTSPSAVIVGHGLEAVPQALDRLRQGARAQKFVVTL</sequence>
<dbReference type="InterPro" id="IPR013149">
    <property type="entry name" value="ADH-like_C"/>
</dbReference>
<dbReference type="SUPFAM" id="SSF50129">
    <property type="entry name" value="GroES-like"/>
    <property type="match status" value="1"/>
</dbReference>
<dbReference type="Proteomes" id="UP000776164">
    <property type="component" value="Unassembled WGS sequence"/>
</dbReference>
<dbReference type="RefSeq" id="WP_205107184.1">
    <property type="nucleotide sequence ID" value="NZ_BAAAHT010000013.1"/>
</dbReference>
<accession>A0ABS2L4B9</accession>
<gene>
    <name evidence="2" type="ORF">JOE66_000935</name>
</gene>
<proteinExistence type="predicted"/>
<dbReference type="SMART" id="SM00829">
    <property type="entry name" value="PKS_ER"/>
    <property type="match status" value="1"/>
</dbReference>
<dbReference type="Gene3D" id="3.40.50.720">
    <property type="entry name" value="NAD(P)-binding Rossmann-like Domain"/>
    <property type="match status" value="1"/>
</dbReference>
<evidence type="ECO:0000313" key="3">
    <source>
        <dbReference type="Proteomes" id="UP000776164"/>
    </source>
</evidence>
<dbReference type="PANTHER" id="PTHR45348:SF2">
    <property type="entry name" value="ZINC-TYPE ALCOHOL DEHYDROGENASE-LIKE PROTEIN C2E1P3.01"/>
    <property type="match status" value="1"/>
</dbReference>
<dbReference type="Pfam" id="PF00107">
    <property type="entry name" value="ADH_zinc_N"/>
    <property type="match status" value="1"/>
</dbReference>
<comment type="caution">
    <text evidence="2">The sequence shown here is derived from an EMBL/GenBank/DDBJ whole genome shotgun (WGS) entry which is preliminary data.</text>
</comment>
<name>A0ABS2L4B9_9MICO</name>